<protein>
    <submittedName>
        <fullName evidence="1">Uncharacterized protein</fullName>
    </submittedName>
</protein>
<sequence>VADSEKTSKEEQGKKKKRAKSSDFLAYLPTKYTILVT</sequence>
<keyword evidence="2" id="KW-1185">Reference proteome</keyword>
<dbReference type="Proteomes" id="UP000005237">
    <property type="component" value="Unassembled WGS sequence"/>
</dbReference>
<reference evidence="2" key="1">
    <citation type="submission" date="2010-08" db="EMBL/GenBank/DDBJ databases">
        <authorList>
            <consortium name="Caenorhabditis japonica Sequencing Consortium"/>
            <person name="Wilson R.K."/>
        </authorList>
    </citation>
    <scope>NUCLEOTIDE SEQUENCE [LARGE SCALE GENOMIC DNA]</scope>
    <source>
        <strain evidence="2">DF5081</strain>
    </source>
</reference>
<name>A0A2Q4SIY8_CAEJA</name>
<evidence type="ECO:0000313" key="1">
    <source>
        <dbReference type="EnsemblMetazoa" id="CJA32078.1"/>
    </source>
</evidence>
<organism evidence="1 2">
    <name type="scientific">Caenorhabditis japonica</name>
    <dbReference type="NCBI Taxonomy" id="281687"/>
    <lineage>
        <taxon>Eukaryota</taxon>
        <taxon>Metazoa</taxon>
        <taxon>Ecdysozoa</taxon>
        <taxon>Nematoda</taxon>
        <taxon>Chromadorea</taxon>
        <taxon>Rhabditida</taxon>
        <taxon>Rhabditina</taxon>
        <taxon>Rhabditomorpha</taxon>
        <taxon>Rhabditoidea</taxon>
        <taxon>Rhabditidae</taxon>
        <taxon>Peloderinae</taxon>
        <taxon>Caenorhabditis</taxon>
    </lineage>
</organism>
<dbReference type="AlphaFoldDB" id="A0A2Q4SIY8"/>
<reference evidence="1" key="2">
    <citation type="submission" date="2022-06" db="UniProtKB">
        <authorList>
            <consortium name="EnsemblMetazoa"/>
        </authorList>
    </citation>
    <scope>IDENTIFICATION</scope>
    <source>
        <strain evidence="1">DF5081</strain>
    </source>
</reference>
<accession>A0A2Q4SIY8</accession>
<evidence type="ECO:0000313" key="2">
    <source>
        <dbReference type="Proteomes" id="UP000005237"/>
    </source>
</evidence>
<proteinExistence type="predicted"/>
<dbReference type="InParanoid" id="A0A2Q4SIY8"/>
<dbReference type="EnsemblMetazoa" id="CJA32770.1">
    <property type="protein sequence ID" value="CJA32770.1"/>
    <property type="gene ID" value="WBGene00208617"/>
</dbReference>
<dbReference type="EnsemblMetazoa" id="CJA32078.1">
    <property type="protein sequence ID" value="CJA32078.1"/>
    <property type="gene ID" value="WBGene00207925"/>
</dbReference>